<evidence type="ECO:0000259" key="1">
    <source>
        <dbReference type="PROSITE" id="PS50011"/>
    </source>
</evidence>
<dbReference type="PANTHER" id="PTHR45707">
    <property type="entry name" value="C2 CALCIUM/LIPID-BINDING PLANT PHOSPHORIBOSYLTRANSFERASE FAMILY PROTEIN"/>
    <property type="match status" value="1"/>
</dbReference>
<dbReference type="InterPro" id="IPR001245">
    <property type="entry name" value="Ser-Thr/Tyr_kinase_cat_dom"/>
</dbReference>
<name>A0A811SN15_9POAL</name>
<protein>
    <recommendedName>
        <fullName evidence="1">Protein kinase domain-containing protein</fullName>
    </recommendedName>
</protein>
<dbReference type="InterPro" id="IPR000719">
    <property type="entry name" value="Prot_kinase_dom"/>
</dbReference>
<dbReference type="Gene3D" id="3.30.200.20">
    <property type="entry name" value="Phosphorylase Kinase, domain 1"/>
    <property type="match status" value="1"/>
</dbReference>
<dbReference type="PROSITE" id="PS50011">
    <property type="entry name" value="PROTEIN_KINASE_DOM"/>
    <property type="match status" value="1"/>
</dbReference>
<evidence type="ECO:0000313" key="3">
    <source>
        <dbReference type="Proteomes" id="UP000604825"/>
    </source>
</evidence>
<sequence length="126" mass="14326">MTTDSSSTLLSTLPKNIPARFLYQITDYFSQSEIGKGALGTVYKGIAENGEMIAVKKLKEKSDVADYEKTFNYEVCNLMAAQHENIVKLIGYCYEKRKKVVQSYGRYVIVDVTEIFSAMNIYLRKP</sequence>
<dbReference type="FunFam" id="3.30.200.20:FF:000465">
    <property type="entry name" value="Cysteine-rich receptor-like protein kinase 6"/>
    <property type="match status" value="1"/>
</dbReference>
<dbReference type="Pfam" id="PF07714">
    <property type="entry name" value="PK_Tyr_Ser-Thr"/>
    <property type="match status" value="1"/>
</dbReference>
<organism evidence="2 3">
    <name type="scientific">Miscanthus lutarioriparius</name>
    <dbReference type="NCBI Taxonomy" id="422564"/>
    <lineage>
        <taxon>Eukaryota</taxon>
        <taxon>Viridiplantae</taxon>
        <taxon>Streptophyta</taxon>
        <taxon>Embryophyta</taxon>
        <taxon>Tracheophyta</taxon>
        <taxon>Spermatophyta</taxon>
        <taxon>Magnoliopsida</taxon>
        <taxon>Liliopsida</taxon>
        <taxon>Poales</taxon>
        <taxon>Poaceae</taxon>
        <taxon>PACMAD clade</taxon>
        <taxon>Panicoideae</taxon>
        <taxon>Andropogonodae</taxon>
        <taxon>Andropogoneae</taxon>
        <taxon>Saccharinae</taxon>
        <taxon>Miscanthus</taxon>
    </lineage>
</organism>
<dbReference type="AlphaFoldDB" id="A0A811SN15"/>
<gene>
    <name evidence="2" type="ORF">NCGR_LOCUS68287</name>
</gene>
<dbReference type="EMBL" id="CAJGYO010000912">
    <property type="protein sequence ID" value="CAD6344189.1"/>
    <property type="molecule type" value="Genomic_DNA"/>
</dbReference>
<dbReference type="InterPro" id="IPR011009">
    <property type="entry name" value="Kinase-like_dom_sf"/>
</dbReference>
<dbReference type="GO" id="GO:0005524">
    <property type="term" value="F:ATP binding"/>
    <property type="evidence" value="ECO:0007669"/>
    <property type="project" value="InterPro"/>
</dbReference>
<keyword evidence="3" id="KW-1185">Reference proteome</keyword>
<dbReference type="Proteomes" id="UP000604825">
    <property type="component" value="Unassembled WGS sequence"/>
</dbReference>
<dbReference type="PANTHER" id="PTHR45707:SF59">
    <property type="entry name" value="PROTEIN KINASE DOMAIN-CONTAINING PROTEIN"/>
    <property type="match status" value="1"/>
</dbReference>
<feature type="domain" description="Protein kinase" evidence="1">
    <location>
        <begin position="28"/>
        <end position="126"/>
    </location>
</feature>
<proteinExistence type="predicted"/>
<accession>A0A811SN15</accession>
<evidence type="ECO:0000313" key="2">
    <source>
        <dbReference type="EMBL" id="CAD6344189.1"/>
    </source>
</evidence>
<dbReference type="SUPFAM" id="SSF56112">
    <property type="entry name" value="Protein kinase-like (PK-like)"/>
    <property type="match status" value="1"/>
</dbReference>
<dbReference type="GO" id="GO:0004672">
    <property type="term" value="F:protein kinase activity"/>
    <property type="evidence" value="ECO:0007669"/>
    <property type="project" value="InterPro"/>
</dbReference>
<comment type="caution">
    <text evidence="2">The sequence shown here is derived from an EMBL/GenBank/DDBJ whole genome shotgun (WGS) entry which is preliminary data.</text>
</comment>
<dbReference type="OrthoDB" id="694256at2759"/>
<reference evidence="2" key="1">
    <citation type="submission" date="2020-10" db="EMBL/GenBank/DDBJ databases">
        <authorList>
            <person name="Han B."/>
            <person name="Lu T."/>
            <person name="Zhao Q."/>
            <person name="Huang X."/>
            <person name="Zhao Y."/>
        </authorList>
    </citation>
    <scope>NUCLEOTIDE SEQUENCE</scope>
</reference>